<organism evidence="1 2">
    <name type="scientific">Paenibacillus tritici</name>
    <dbReference type="NCBI Taxonomy" id="1873425"/>
    <lineage>
        <taxon>Bacteria</taxon>
        <taxon>Bacillati</taxon>
        <taxon>Bacillota</taxon>
        <taxon>Bacilli</taxon>
        <taxon>Bacillales</taxon>
        <taxon>Paenibacillaceae</taxon>
        <taxon>Paenibacillus</taxon>
    </lineage>
</organism>
<reference evidence="1 2" key="1">
    <citation type="submission" date="2020-05" db="EMBL/GenBank/DDBJ databases">
        <title>Paenibacillus glebae, sp. nov., Paenibacillus humi sp. nov., Paenibacillus pedi sp. nov., Paenibacillus terrestris sp. nov. and Paenibacillus terricola sp. nov., isolated from a forest top soil sample.</title>
        <authorList>
            <person name="Qi S."/>
            <person name="Carlier A."/>
            <person name="Cnockaert M."/>
            <person name="Vandamme P."/>
        </authorList>
    </citation>
    <scope>NUCLEOTIDE SEQUENCE [LARGE SCALE GENOMIC DNA]</scope>
    <source>
        <strain evidence="1 2">LMG 29502</strain>
    </source>
</reference>
<evidence type="ECO:0000313" key="2">
    <source>
        <dbReference type="Proteomes" id="UP000711047"/>
    </source>
</evidence>
<dbReference type="RefSeq" id="WP_173130645.1">
    <property type="nucleotide sequence ID" value="NZ_JABMKX010000004.1"/>
</dbReference>
<protein>
    <recommendedName>
        <fullName evidence="3">KOW domain-containing protein</fullName>
    </recommendedName>
</protein>
<dbReference type="EMBL" id="JABMKX010000004">
    <property type="protein sequence ID" value="NQX45365.1"/>
    <property type="molecule type" value="Genomic_DNA"/>
</dbReference>
<gene>
    <name evidence="1" type="ORF">HQN87_08475</name>
</gene>
<dbReference type="Proteomes" id="UP000711047">
    <property type="component" value="Unassembled WGS sequence"/>
</dbReference>
<accession>A0ABX2DLM2</accession>
<keyword evidence="2" id="KW-1185">Reference proteome</keyword>
<proteinExistence type="predicted"/>
<evidence type="ECO:0008006" key="3">
    <source>
        <dbReference type="Google" id="ProtNLM"/>
    </source>
</evidence>
<comment type="caution">
    <text evidence="1">The sequence shown here is derived from an EMBL/GenBank/DDBJ whole genome shotgun (WGS) entry which is preliminary data.</text>
</comment>
<sequence>MKLEDLKPGLPVQITAGYHKGKTGKVIAVGTFEGGPKQIGALVDIAEPVLVILEPGAMEKLPEKPLSPGWEEFEI</sequence>
<name>A0ABX2DLM2_9BACL</name>
<evidence type="ECO:0000313" key="1">
    <source>
        <dbReference type="EMBL" id="NQX45365.1"/>
    </source>
</evidence>